<dbReference type="PANTHER" id="PTHR43841:SF1">
    <property type="entry name" value="3-HYDROXYACYL-THIOESTER DEHYDRATASE X"/>
    <property type="match status" value="1"/>
</dbReference>
<dbReference type="EMBL" id="RKHR01000009">
    <property type="protein sequence ID" value="ROR94917.1"/>
    <property type="molecule type" value="Genomic_DNA"/>
</dbReference>
<dbReference type="Gene3D" id="3.10.129.10">
    <property type="entry name" value="Hotdog Thioesterase"/>
    <property type="match status" value="1"/>
</dbReference>
<organism evidence="2 3">
    <name type="scientific">Sinobacterium caligoides</name>
    <dbReference type="NCBI Taxonomy" id="933926"/>
    <lineage>
        <taxon>Bacteria</taxon>
        <taxon>Pseudomonadati</taxon>
        <taxon>Pseudomonadota</taxon>
        <taxon>Gammaproteobacteria</taxon>
        <taxon>Cellvibrionales</taxon>
        <taxon>Spongiibacteraceae</taxon>
        <taxon>Sinobacterium</taxon>
    </lineage>
</organism>
<comment type="caution">
    <text evidence="2">The sequence shown here is derived from an EMBL/GenBank/DDBJ whole genome shotgun (WGS) entry which is preliminary data.</text>
</comment>
<dbReference type="InterPro" id="IPR002539">
    <property type="entry name" value="MaoC-like_dom"/>
</dbReference>
<name>A0A3N2D557_9GAMM</name>
<evidence type="ECO:0000259" key="1">
    <source>
        <dbReference type="Pfam" id="PF01575"/>
    </source>
</evidence>
<dbReference type="RefSeq" id="WP_162844243.1">
    <property type="nucleotide sequence ID" value="NZ_RKHR01000009.1"/>
</dbReference>
<evidence type="ECO:0000313" key="2">
    <source>
        <dbReference type="EMBL" id="ROR94917.1"/>
    </source>
</evidence>
<keyword evidence="3" id="KW-1185">Reference proteome</keyword>
<dbReference type="InterPro" id="IPR029069">
    <property type="entry name" value="HotDog_dom_sf"/>
</dbReference>
<accession>A0A3N2D557</accession>
<dbReference type="Pfam" id="PF01575">
    <property type="entry name" value="MaoC_dehydratas"/>
    <property type="match status" value="1"/>
</dbReference>
<sequence length="312" mass="35212">MQFTYRRQPVMALVYLKAVLKKRQKRYQLGDALPVIELQQQPMAVKQQALARYRKLCNIPRSDQLPLLYPQIMAFPLQMAVLTARDFPLAVLGLVHVENEAQWMKPPVAAAGCVLAFKCKLGKLSNTAKGIHFAIETEAYDDDGLVWRSTMTLLYRCKVGSTMMPREAAGLTDSKETEIDNKIETWLLKPAMARRYALLSRDLNPIHLFDISAKLFSFKQQIMHGMYVAARSSAALMSDADGGRCRIRHQFKKPLMLPAKVKLFSVKQGSDSALPRLELWNKDVNQLHLVTEMLTADVVRAPASEPNKIVTA</sequence>
<dbReference type="PANTHER" id="PTHR43841">
    <property type="entry name" value="3-HYDROXYACYL-THIOESTER DEHYDRATASE HTDX-RELATED"/>
    <property type="match status" value="1"/>
</dbReference>
<reference evidence="2 3" key="1">
    <citation type="submission" date="2018-11" db="EMBL/GenBank/DDBJ databases">
        <title>Genomic Encyclopedia of Type Strains, Phase IV (KMG-IV): sequencing the most valuable type-strain genomes for metagenomic binning, comparative biology and taxonomic classification.</title>
        <authorList>
            <person name="Goeker M."/>
        </authorList>
    </citation>
    <scope>NUCLEOTIDE SEQUENCE [LARGE SCALE GENOMIC DNA]</scope>
    <source>
        <strain evidence="2 3">DSM 100316</strain>
    </source>
</reference>
<proteinExistence type="predicted"/>
<dbReference type="AlphaFoldDB" id="A0A3N2D557"/>
<gene>
    <name evidence="2" type="ORF">EDC56_3732</name>
</gene>
<evidence type="ECO:0000313" key="3">
    <source>
        <dbReference type="Proteomes" id="UP000275394"/>
    </source>
</evidence>
<dbReference type="SUPFAM" id="SSF54637">
    <property type="entry name" value="Thioesterase/thiol ester dehydrase-isomerase"/>
    <property type="match status" value="2"/>
</dbReference>
<dbReference type="Proteomes" id="UP000275394">
    <property type="component" value="Unassembled WGS sequence"/>
</dbReference>
<protein>
    <submittedName>
        <fullName evidence="2">MaoC dehydratase-like protein</fullName>
    </submittedName>
</protein>
<feature type="domain" description="MaoC-like" evidence="1">
    <location>
        <begin position="184"/>
        <end position="270"/>
    </location>
</feature>